<evidence type="ECO:0000256" key="4">
    <source>
        <dbReference type="SAM" id="Phobius"/>
    </source>
</evidence>
<dbReference type="AlphaFoldDB" id="A0A452YJ41"/>
<keyword evidence="7" id="KW-1185">Reference proteome</keyword>
<feature type="region of interest" description="Disordered" evidence="3">
    <location>
        <begin position="1"/>
        <end position="21"/>
    </location>
</feature>
<dbReference type="PIRSF" id="PIRSF019693">
    <property type="entry name" value="VAMP-associated"/>
    <property type="match status" value="1"/>
</dbReference>
<reference evidence="7" key="2">
    <citation type="journal article" date="2017" name="Nat. Plants">
        <title>The Aegilops tauschii genome reveals multiple impacts of transposons.</title>
        <authorList>
            <person name="Zhao G."/>
            <person name="Zou C."/>
            <person name="Li K."/>
            <person name="Wang K."/>
            <person name="Li T."/>
            <person name="Gao L."/>
            <person name="Zhang X."/>
            <person name="Wang H."/>
            <person name="Yang Z."/>
            <person name="Liu X."/>
            <person name="Jiang W."/>
            <person name="Mao L."/>
            <person name="Kong X."/>
            <person name="Jiao Y."/>
            <person name="Jia J."/>
        </authorList>
    </citation>
    <scope>NUCLEOTIDE SEQUENCE [LARGE SCALE GENOMIC DNA]</scope>
    <source>
        <strain evidence="7">cv. AL8/78</strain>
    </source>
</reference>
<dbReference type="InterPro" id="IPR013783">
    <property type="entry name" value="Ig-like_fold"/>
</dbReference>
<dbReference type="STRING" id="200361.A0A452YJ41"/>
<dbReference type="GO" id="GO:0005789">
    <property type="term" value="C:endoplasmic reticulum membrane"/>
    <property type="evidence" value="ECO:0007669"/>
    <property type="project" value="InterPro"/>
</dbReference>
<dbReference type="SUPFAM" id="SSF49354">
    <property type="entry name" value="PapD-like"/>
    <property type="match status" value="2"/>
</dbReference>
<sequence>PAVQHPVLPFPTTTSPSSAGTAAMAASSDLLDVDPPELQFPFELDKQISCPLKMINKTDRTVAFKVKTTSPKKYCVRPNNGVVRPRSTCEVVGTVLLLCSLDHLQLKKLLKFRLYSTPFISFHSLEVFQRVLCGPVTMQAQTVAPPDLQCKDKFLVQSVVVADGLSAKDITPQMFMKQEGNVVEEVRMRVTYVMPPESPSEIAEESDGPQRILAPMQRIVNNGRSASELSSGSVSLRSAELGTEVGSPTGPVVRTEELLKAAGHAAETRTYTGPDAQSLELLALITKLTKEKDSALEQNKKLHNELELVRRDASKQGGFSLIFVLVCGLLSIILGYLVKK</sequence>
<accession>A0A452YJ41</accession>
<protein>
    <recommendedName>
        <fullName evidence="5">MSP domain-containing protein</fullName>
    </recommendedName>
</protein>
<evidence type="ECO:0000313" key="7">
    <source>
        <dbReference type="Proteomes" id="UP000015105"/>
    </source>
</evidence>
<dbReference type="PANTHER" id="PTHR10809:SF136">
    <property type="entry name" value="MSP DOMAIN CONTAINING PROTEIN, EXPRESSED"/>
    <property type="match status" value="1"/>
</dbReference>
<reference evidence="7" key="1">
    <citation type="journal article" date="2014" name="Science">
        <title>Ancient hybridizations among the ancestral genomes of bread wheat.</title>
        <authorList>
            <consortium name="International Wheat Genome Sequencing Consortium,"/>
            <person name="Marcussen T."/>
            <person name="Sandve S.R."/>
            <person name="Heier L."/>
            <person name="Spannagl M."/>
            <person name="Pfeifer M."/>
            <person name="Jakobsen K.S."/>
            <person name="Wulff B.B."/>
            <person name="Steuernagel B."/>
            <person name="Mayer K.F."/>
            <person name="Olsen O.A."/>
        </authorList>
    </citation>
    <scope>NUCLEOTIDE SEQUENCE [LARGE SCALE GENOMIC DNA]</scope>
    <source>
        <strain evidence="7">cv. AL8/78</strain>
    </source>
</reference>
<dbReference type="Proteomes" id="UP000015105">
    <property type="component" value="Chromosome 1D"/>
</dbReference>
<reference evidence="6" key="4">
    <citation type="submission" date="2019-03" db="UniProtKB">
        <authorList>
            <consortium name="EnsemblPlants"/>
        </authorList>
    </citation>
    <scope>IDENTIFICATION</scope>
</reference>
<keyword evidence="2" id="KW-0175">Coiled coil</keyword>
<keyword evidence="4" id="KW-1133">Transmembrane helix</keyword>
<dbReference type="GO" id="GO:0061817">
    <property type="term" value="P:endoplasmic reticulum-plasma membrane tethering"/>
    <property type="evidence" value="ECO:0007669"/>
    <property type="project" value="TreeGrafter"/>
</dbReference>
<proteinExistence type="inferred from homology"/>
<dbReference type="Gramene" id="AET1Gv20428300.6">
    <property type="protein sequence ID" value="AET1Gv20428300.6"/>
    <property type="gene ID" value="AET1Gv20428300"/>
</dbReference>
<dbReference type="PROSITE" id="PS50202">
    <property type="entry name" value="MSP"/>
    <property type="match status" value="1"/>
</dbReference>
<dbReference type="GO" id="GO:0090158">
    <property type="term" value="P:endoplasmic reticulum membrane organization"/>
    <property type="evidence" value="ECO:0007669"/>
    <property type="project" value="TreeGrafter"/>
</dbReference>
<dbReference type="Pfam" id="PF00635">
    <property type="entry name" value="Motile_Sperm"/>
    <property type="match status" value="1"/>
</dbReference>
<feature type="domain" description="MSP" evidence="5">
    <location>
        <begin position="30"/>
        <end position="193"/>
    </location>
</feature>
<evidence type="ECO:0000256" key="1">
    <source>
        <dbReference type="ARBA" id="ARBA00008932"/>
    </source>
</evidence>
<dbReference type="InterPro" id="IPR000535">
    <property type="entry name" value="MSP_dom"/>
</dbReference>
<dbReference type="InterPro" id="IPR016763">
    <property type="entry name" value="VAP"/>
</dbReference>
<dbReference type="InterPro" id="IPR008962">
    <property type="entry name" value="PapD-like_sf"/>
</dbReference>
<reference evidence="6" key="3">
    <citation type="journal article" date="2017" name="Nature">
        <title>Genome sequence of the progenitor of the wheat D genome Aegilops tauschii.</title>
        <authorList>
            <person name="Luo M.C."/>
            <person name="Gu Y.Q."/>
            <person name="Puiu D."/>
            <person name="Wang H."/>
            <person name="Twardziok S.O."/>
            <person name="Deal K.R."/>
            <person name="Huo N."/>
            <person name="Zhu T."/>
            <person name="Wang L."/>
            <person name="Wang Y."/>
            <person name="McGuire P.E."/>
            <person name="Liu S."/>
            <person name="Long H."/>
            <person name="Ramasamy R.K."/>
            <person name="Rodriguez J.C."/>
            <person name="Van S.L."/>
            <person name="Yuan L."/>
            <person name="Wang Z."/>
            <person name="Xia Z."/>
            <person name="Xiao L."/>
            <person name="Anderson O.D."/>
            <person name="Ouyang S."/>
            <person name="Liang Y."/>
            <person name="Zimin A.V."/>
            <person name="Pertea G."/>
            <person name="Qi P."/>
            <person name="Bennetzen J.L."/>
            <person name="Dai X."/>
            <person name="Dawson M.W."/>
            <person name="Muller H.G."/>
            <person name="Kugler K."/>
            <person name="Rivarola-Duarte L."/>
            <person name="Spannagl M."/>
            <person name="Mayer K.F.X."/>
            <person name="Lu F.H."/>
            <person name="Bevan M.W."/>
            <person name="Leroy P."/>
            <person name="Li P."/>
            <person name="You F.M."/>
            <person name="Sun Q."/>
            <person name="Liu Z."/>
            <person name="Lyons E."/>
            <person name="Wicker T."/>
            <person name="Salzberg S.L."/>
            <person name="Devos K.M."/>
            <person name="Dvorak J."/>
        </authorList>
    </citation>
    <scope>NUCLEOTIDE SEQUENCE [LARGE SCALE GENOMIC DNA]</scope>
    <source>
        <strain evidence="6">cv. AL8/78</strain>
    </source>
</reference>
<dbReference type="EnsemblPlants" id="AET1Gv20428300.6">
    <property type="protein sequence ID" value="AET1Gv20428300.6"/>
    <property type="gene ID" value="AET1Gv20428300"/>
</dbReference>
<dbReference type="PANTHER" id="PTHR10809">
    <property type="entry name" value="VESICLE-ASSOCIATED MEMBRANE PROTEIN-ASSOCIATED PROTEIN"/>
    <property type="match status" value="1"/>
</dbReference>
<keyword evidence="4" id="KW-0812">Transmembrane</keyword>
<evidence type="ECO:0000259" key="5">
    <source>
        <dbReference type="PROSITE" id="PS50202"/>
    </source>
</evidence>
<feature type="compositionally biased region" description="Low complexity" evidence="3">
    <location>
        <begin position="12"/>
        <end position="21"/>
    </location>
</feature>
<organism evidence="6 7">
    <name type="scientific">Aegilops tauschii subsp. strangulata</name>
    <name type="common">Goatgrass</name>
    <dbReference type="NCBI Taxonomy" id="200361"/>
    <lineage>
        <taxon>Eukaryota</taxon>
        <taxon>Viridiplantae</taxon>
        <taxon>Streptophyta</taxon>
        <taxon>Embryophyta</taxon>
        <taxon>Tracheophyta</taxon>
        <taxon>Spermatophyta</taxon>
        <taxon>Magnoliopsida</taxon>
        <taxon>Liliopsida</taxon>
        <taxon>Poales</taxon>
        <taxon>Poaceae</taxon>
        <taxon>BOP clade</taxon>
        <taxon>Pooideae</taxon>
        <taxon>Triticodae</taxon>
        <taxon>Triticeae</taxon>
        <taxon>Triticinae</taxon>
        <taxon>Aegilops</taxon>
    </lineage>
</organism>
<evidence type="ECO:0000313" key="6">
    <source>
        <dbReference type="EnsemblPlants" id="AET1Gv20428300.6"/>
    </source>
</evidence>
<evidence type="ECO:0000256" key="3">
    <source>
        <dbReference type="SAM" id="MobiDB-lite"/>
    </source>
</evidence>
<comment type="similarity">
    <text evidence="1">Belongs to the VAMP-associated protein (VAP) (TC 9.B.17) family.</text>
</comment>
<keyword evidence="4" id="KW-0472">Membrane</keyword>
<feature type="transmembrane region" description="Helical" evidence="4">
    <location>
        <begin position="318"/>
        <end position="338"/>
    </location>
</feature>
<reference evidence="6" key="5">
    <citation type="journal article" date="2021" name="G3 (Bethesda)">
        <title>Aegilops tauschii genome assembly Aet v5.0 features greater sequence contiguity and improved annotation.</title>
        <authorList>
            <person name="Wang L."/>
            <person name="Zhu T."/>
            <person name="Rodriguez J.C."/>
            <person name="Deal K.R."/>
            <person name="Dubcovsky J."/>
            <person name="McGuire P.E."/>
            <person name="Lux T."/>
            <person name="Spannagl M."/>
            <person name="Mayer K.F.X."/>
            <person name="Baldrich P."/>
            <person name="Meyers B.C."/>
            <person name="Huo N."/>
            <person name="Gu Y.Q."/>
            <person name="Zhou H."/>
            <person name="Devos K.M."/>
            <person name="Bennetzen J.L."/>
            <person name="Unver T."/>
            <person name="Budak H."/>
            <person name="Gulick P.J."/>
            <person name="Galiba G."/>
            <person name="Kalapos B."/>
            <person name="Nelson D.R."/>
            <person name="Li P."/>
            <person name="You F.M."/>
            <person name="Luo M.C."/>
            <person name="Dvorak J."/>
        </authorList>
    </citation>
    <scope>NUCLEOTIDE SEQUENCE [LARGE SCALE GENOMIC DNA]</scope>
    <source>
        <strain evidence="6">cv. AL8/78</strain>
    </source>
</reference>
<name>A0A452YJ41_AEGTS</name>
<dbReference type="Gene3D" id="2.60.40.10">
    <property type="entry name" value="Immunoglobulins"/>
    <property type="match status" value="1"/>
</dbReference>
<feature type="coiled-coil region" evidence="2">
    <location>
        <begin position="285"/>
        <end position="312"/>
    </location>
</feature>
<dbReference type="GO" id="GO:0005886">
    <property type="term" value="C:plasma membrane"/>
    <property type="evidence" value="ECO:0007669"/>
    <property type="project" value="TreeGrafter"/>
</dbReference>
<evidence type="ECO:0000256" key="2">
    <source>
        <dbReference type="SAM" id="Coils"/>
    </source>
</evidence>